<organism evidence="6 7">
    <name type="scientific">Paramecium pentaurelia</name>
    <dbReference type="NCBI Taxonomy" id="43138"/>
    <lineage>
        <taxon>Eukaryota</taxon>
        <taxon>Sar</taxon>
        <taxon>Alveolata</taxon>
        <taxon>Ciliophora</taxon>
        <taxon>Intramacronucleata</taxon>
        <taxon>Oligohymenophorea</taxon>
        <taxon>Peniculida</taxon>
        <taxon>Parameciidae</taxon>
        <taxon>Paramecium</taxon>
    </lineage>
</organism>
<dbReference type="InterPro" id="IPR015590">
    <property type="entry name" value="Aldehyde_DH_dom"/>
</dbReference>
<dbReference type="Pfam" id="PF00171">
    <property type="entry name" value="Aldedh"/>
    <property type="match status" value="1"/>
</dbReference>
<dbReference type="PROSITE" id="PS50042">
    <property type="entry name" value="CNMP_BINDING_3"/>
    <property type="match status" value="2"/>
</dbReference>
<evidence type="ECO:0000313" key="6">
    <source>
        <dbReference type="EMBL" id="CAD8172897.1"/>
    </source>
</evidence>
<dbReference type="OrthoDB" id="21144at2759"/>
<protein>
    <recommendedName>
        <fullName evidence="5">Cyclic nucleotide-binding domain-containing protein</fullName>
    </recommendedName>
</protein>
<dbReference type="PANTHER" id="PTHR43217">
    <property type="entry name" value="SUCCINATE SEMIALDEHYDE DEHYDROGENASE [NAD(P)+] SAD"/>
    <property type="match status" value="1"/>
</dbReference>
<keyword evidence="2" id="KW-0521">NADP</keyword>
<dbReference type="FunFam" id="3.40.605.10:FF:000012">
    <property type="entry name" value="NAD-dependent succinate-semialdehyde dehydrogenase"/>
    <property type="match status" value="1"/>
</dbReference>
<feature type="domain" description="Cyclic nucleotide-binding" evidence="5">
    <location>
        <begin position="697"/>
        <end position="786"/>
    </location>
</feature>
<gene>
    <name evidence="6" type="ORF">PPENT_87.1.T0580113</name>
</gene>
<evidence type="ECO:0000259" key="5">
    <source>
        <dbReference type="PROSITE" id="PS50042"/>
    </source>
</evidence>
<accession>A0A8S1V7Y7</accession>
<evidence type="ECO:0000313" key="7">
    <source>
        <dbReference type="Proteomes" id="UP000689195"/>
    </source>
</evidence>
<dbReference type="AlphaFoldDB" id="A0A8S1V7Y7"/>
<evidence type="ECO:0000256" key="2">
    <source>
        <dbReference type="ARBA" id="ARBA00022857"/>
    </source>
</evidence>
<evidence type="ECO:0000256" key="4">
    <source>
        <dbReference type="SAM" id="MobiDB-lite"/>
    </source>
</evidence>
<feature type="region of interest" description="Disordered" evidence="4">
    <location>
        <begin position="1053"/>
        <end position="1079"/>
    </location>
</feature>
<dbReference type="GO" id="GO:0004777">
    <property type="term" value="F:succinate-semialdehyde dehydrogenase (NAD+) activity"/>
    <property type="evidence" value="ECO:0007669"/>
    <property type="project" value="TreeGrafter"/>
</dbReference>
<dbReference type="PANTHER" id="PTHR43217:SF1">
    <property type="entry name" value="SUCCINATE SEMIALDEHYDE DEHYDROGENASE [NAD(P)+] SAD"/>
    <property type="match status" value="1"/>
</dbReference>
<feature type="domain" description="Cyclic nucleotide-binding" evidence="5">
    <location>
        <begin position="541"/>
        <end position="697"/>
    </location>
</feature>
<dbReference type="Proteomes" id="UP000689195">
    <property type="component" value="Unassembled WGS sequence"/>
</dbReference>
<dbReference type="CDD" id="cd00038">
    <property type="entry name" value="CAP_ED"/>
    <property type="match status" value="2"/>
</dbReference>
<comment type="similarity">
    <text evidence="1">Belongs to the aldehyde dehydrogenase family.</text>
</comment>
<dbReference type="InterPro" id="IPR047110">
    <property type="entry name" value="GABD/Sad-like"/>
</dbReference>
<name>A0A8S1V7Y7_9CILI</name>
<reference evidence="6" key="1">
    <citation type="submission" date="2021-01" db="EMBL/GenBank/DDBJ databases">
        <authorList>
            <consortium name="Genoscope - CEA"/>
            <person name="William W."/>
        </authorList>
    </citation>
    <scope>NUCLEOTIDE SEQUENCE</scope>
</reference>
<dbReference type="InterPro" id="IPR000595">
    <property type="entry name" value="cNMP-bd_dom"/>
</dbReference>
<proteinExistence type="inferred from homology"/>
<evidence type="ECO:0000256" key="1">
    <source>
        <dbReference type="ARBA" id="ARBA00009986"/>
    </source>
</evidence>
<keyword evidence="3" id="KW-0560">Oxidoreductase</keyword>
<comment type="caution">
    <text evidence="6">The sequence shown here is derived from an EMBL/GenBank/DDBJ whole genome shotgun (WGS) entry which is preliminary data.</text>
</comment>
<evidence type="ECO:0000256" key="3">
    <source>
        <dbReference type="ARBA" id="ARBA00023002"/>
    </source>
</evidence>
<sequence>MRQFISKNPATKQVLGEFKFLSDQELNHIIQQSKEGFQINKNSSFQIKSEKLLKLADLLGQNQEKYSKLISYEIGKPIQQSMAEVKKSQNYCKYYAENINKYLQPQRVKTEAKNSYVQYSPIGTIYSISPFNFPFWLCFKPIIPMLVIGNAVIHRPSDSTGLCGLALQELFTSAGFDGNVFQNAFTTPQQLEQVMAHPQIQGVSFTGSTAAGSIIGATAGKYLKRSVLELGGSDPFCVLQNANVDLAVQLALKSRVANCGQVCFSAKRFIIHFQYYDIFKEKLVNALEKLKIGDPLQENTDLGPMAREDLIINIQNQIKKGVDGGAKIVYGGNRLKDNENFMMPTVIEIDEQNVLAKEETFGPLFSLIKANSNDEILRIANNTSYGLGAVVISNDKKEIEQFVNHLEAGMIKDYHLEELKDLDMEENVVNGEFRTLLILRQFGLNENYSHLYKQEIKMKNKRSLIQEQQPDHDTIRRQNEITLQPTIQVYKMYTQLHTAAQAEQVADSLSTIEFMQKQCDKNMKVREFAMYAAQFFKYENYNFGQAIMNQGEYGDRFYILLHGEVGVYIKRSVEDIEQELDFITQQSSETNIGGNLLKKKKTIQLPQFNRFDLALRMLKENPIYFNSDIPLFKKVWQYYSGQCFGDQALIHDQPRSASVIVVSEEAHLISMNKHDYKLVCDKQIQEQNVKIEYFMKLFNGASKFTVSKFIQNLRTINFASQTILWKEGEEPKFYFLIQKGRVELFRHIQEDTNTQSNTKKKKKIVLSQLSDNAFVGQEEIIDSLPQRLYSCQVLDNTIAYYMEATEFNNLKKNFPDIVKLLKDKSNLIQEYMSNRQAKIISILQQHDKAQNSQSQQLQITERKTIQEIFKNPDERPDKNDIRSQKPRVLLQSEIAHQNMIYHLKKLPNDPKTKFLMLDKEMIDQIRDRVSRKIQTNAEKKIRIKTTSLDDNQILINRVQSAASTKSKKLKRFDNLETVLQITSSEPNIISPNFATSSTTSIPIVQRAWNPLSKQLKARMRKTMSCMFSRNTIPTRQTESDEIFSQFTQPVRIHTGKSHSRKITSSIGSRKKSAQYHSFI</sequence>
<dbReference type="Pfam" id="PF00027">
    <property type="entry name" value="cNMP_binding"/>
    <property type="match status" value="1"/>
</dbReference>
<keyword evidence="7" id="KW-1185">Reference proteome</keyword>
<dbReference type="FunFam" id="2.60.120.10:FF:000289">
    <property type="entry name" value="Uncharacterized protein"/>
    <property type="match status" value="1"/>
</dbReference>
<dbReference type="EMBL" id="CAJJDO010000058">
    <property type="protein sequence ID" value="CAD8172897.1"/>
    <property type="molecule type" value="Genomic_DNA"/>
</dbReference>